<dbReference type="GO" id="GO:0005524">
    <property type="term" value="F:ATP binding"/>
    <property type="evidence" value="ECO:0007669"/>
    <property type="project" value="UniProtKB-KW"/>
</dbReference>
<comment type="catalytic activity">
    <reaction evidence="9">
        <text>ATP + H2O = ADP + phosphate + H(+)</text>
        <dbReference type="Rhea" id="RHEA:13065"/>
        <dbReference type="ChEBI" id="CHEBI:15377"/>
        <dbReference type="ChEBI" id="CHEBI:15378"/>
        <dbReference type="ChEBI" id="CHEBI:30616"/>
        <dbReference type="ChEBI" id="CHEBI:43474"/>
        <dbReference type="ChEBI" id="CHEBI:456216"/>
    </reaction>
</comment>
<dbReference type="EMBL" id="VSWD01000010">
    <property type="protein sequence ID" value="KAK3091616.1"/>
    <property type="molecule type" value="Genomic_DNA"/>
</dbReference>
<keyword evidence="8" id="KW-0206">Cytoskeleton</keyword>
<organism evidence="11 12">
    <name type="scientific">Pinctada imbricata</name>
    <name type="common">Atlantic pearl-oyster</name>
    <name type="synonym">Pinctada martensii</name>
    <dbReference type="NCBI Taxonomy" id="66713"/>
    <lineage>
        <taxon>Eukaryota</taxon>
        <taxon>Metazoa</taxon>
        <taxon>Spiralia</taxon>
        <taxon>Lophotrochozoa</taxon>
        <taxon>Mollusca</taxon>
        <taxon>Bivalvia</taxon>
        <taxon>Autobranchia</taxon>
        <taxon>Pteriomorphia</taxon>
        <taxon>Pterioida</taxon>
        <taxon>Pterioidea</taxon>
        <taxon>Pteriidae</taxon>
        <taxon>Pinctada</taxon>
    </lineage>
</organism>
<accession>A0AA89BRQ1</accession>
<dbReference type="InterPro" id="IPR004001">
    <property type="entry name" value="Actin_CS"/>
</dbReference>
<dbReference type="GO" id="GO:0005856">
    <property type="term" value="C:cytoskeleton"/>
    <property type="evidence" value="ECO:0007669"/>
    <property type="project" value="UniProtKB-SubCell"/>
</dbReference>
<comment type="similarity">
    <text evidence="3 10">Belongs to the actin family.</text>
</comment>
<dbReference type="FunFam" id="3.90.640.10:FF:000007">
    <property type="entry name" value="Actin like 7B"/>
    <property type="match status" value="1"/>
</dbReference>
<name>A0AA89BRQ1_PINIB</name>
<keyword evidence="7" id="KW-0067">ATP-binding</keyword>
<dbReference type="FunFam" id="3.30.420.40:FF:000058">
    <property type="entry name" value="Putative actin-related protein 5"/>
    <property type="match status" value="1"/>
</dbReference>
<dbReference type="Gene3D" id="3.90.640.10">
    <property type="entry name" value="Actin, Chain A, domain 4"/>
    <property type="match status" value="1"/>
</dbReference>
<evidence type="ECO:0000256" key="5">
    <source>
        <dbReference type="ARBA" id="ARBA00022741"/>
    </source>
</evidence>
<sequence>MTKMSYDYDDIAAIVIDNGSGVIKAGFAGDDAPRVVMPSIVGRPHGSCKKEMSGSYYKDLYVGDEAQAKRGILSIHYPMEHGIVTNWEDMETIWQHVLRDQLRVSTEEHPLLLSEVPLNPRANREKMYQIMLESFSVPAMYVSLQALLAIYASGRVSCIVLDCGDGVSNVVPLYEGYTIPSAFERVDIGGRDLTENMMEMLTERGYSFSSTNEREIVREMKEKLCYVALDFDEETRSCRQQNYELPDGEVITVEDELFRCPECLFRPSLHGLNAPGVHQIIYGSFMNCDIDTRKDLYCNILIEGGSTMFSGFSDRLQREMSALFPKTMKVKVISPPERKYSVWIGGSILASLSTFQHMWITRQEYDEYGPSIVKRKGF</sequence>
<dbReference type="PROSITE" id="PS00432">
    <property type="entry name" value="ACTINS_2"/>
    <property type="match status" value="1"/>
</dbReference>
<evidence type="ECO:0000256" key="4">
    <source>
        <dbReference type="ARBA" id="ARBA00022490"/>
    </source>
</evidence>
<keyword evidence="6" id="KW-0378">Hydrolase</keyword>
<keyword evidence="4" id="KW-0963">Cytoplasm</keyword>
<dbReference type="FunFam" id="3.30.420.40:FF:000148">
    <property type="entry name" value="Actin, alpha skeletal muscle"/>
    <property type="match status" value="1"/>
</dbReference>
<dbReference type="PANTHER" id="PTHR11937">
    <property type="entry name" value="ACTIN"/>
    <property type="match status" value="1"/>
</dbReference>
<evidence type="ECO:0000256" key="8">
    <source>
        <dbReference type="ARBA" id="ARBA00023212"/>
    </source>
</evidence>
<evidence type="ECO:0000256" key="6">
    <source>
        <dbReference type="ARBA" id="ARBA00022801"/>
    </source>
</evidence>
<evidence type="ECO:0000256" key="10">
    <source>
        <dbReference type="RuleBase" id="RU000487"/>
    </source>
</evidence>
<evidence type="ECO:0000256" key="7">
    <source>
        <dbReference type="ARBA" id="ARBA00022840"/>
    </source>
</evidence>
<dbReference type="Proteomes" id="UP001186944">
    <property type="component" value="Unassembled WGS sequence"/>
</dbReference>
<proteinExistence type="inferred from homology"/>
<evidence type="ECO:0000313" key="11">
    <source>
        <dbReference type="EMBL" id="KAK3091616.1"/>
    </source>
</evidence>
<protein>
    <recommendedName>
        <fullName evidence="13">Actin</fullName>
    </recommendedName>
</protein>
<keyword evidence="5" id="KW-0547">Nucleotide-binding</keyword>
<dbReference type="InterPro" id="IPR043129">
    <property type="entry name" value="ATPase_NBD"/>
</dbReference>
<dbReference type="InterPro" id="IPR004000">
    <property type="entry name" value="Actin"/>
</dbReference>
<dbReference type="FunFam" id="3.30.420.40:FF:000218">
    <property type="entry name" value="actin, alpha sarcomeric/skeletal-like"/>
    <property type="match status" value="1"/>
</dbReference>
<evidence type="ECO:0000256" key="1">
    <source>
        <dbReference type="ARBA" id="ARBA00003520"/>
    </source>
</evidence>
<dbReference type="AlphaFoldDB" id="A0AA89BRQ1"/>
<dbReference type="SUPFAM" id="SSF53067">
    <property type="entry name" value="Actin-like ATPase domain"/>
    <property type="match status" value="2"/>
</dbReference>
<evidence type="ECO:0000256" key="3">
    <source>
        <dbReference type="ARBA" id="ARBA00006752"/>
    </source>
</evidence>
<dbReference type="GO" id="GO:0016787">
    <property type="term" value="F:hydrolase activity"/>
    <property type="evidence" value="ECO:0007669"/>
    <property type="project" value="UniProtKB-KW"/>
</dbReference>
<dbReference type="Pfam" id="PF00022">
    <property type="entry name" value="Actin"/>
    <property type="match status" value="1"/>
</dbReference>
<comment type="subcellular location">
    <subcellularLocation>
        <location evidence="2">Cytoplasm</location>
        <location evidence="2">Cytoskeleton</location>
    </subcellularLocation>
</comment>
<evidence type="ECO:0000313" key="12">
    <source>
        <dbReference type="Proteomes" id="UP001186944"/>
    </source>
</evidence>
<dbReference type="PROSITE" id="PS00406">
    <property type="entry name" value="ACTINS_1"/>
    <property type="match status" value="1"/>
</dbReference>
<keyword evidence="12" id="KW-1185">Reference proteome</keyword>
<gene>
    <name evidence="11" type="ORF">FSP39_021239</name>
</gene>
<evidence type="ECO:0000256" key="2">
    <source>
        <dbReference type="ARBA" id="ARBA00004245"/>
    </source>
</evidence>
<comment type="caution">
    <text evidence="11">The sequence shown here is derived from an EMBL/GenBank/DDBJ whole genome shotgun (WGS) entry which is preliminary data.</text>
</comment>
<comment type="function">
    <text evidence="1">Actins are highly conserved proteins that are involved in various types of cell motility and are ubiquitously expressed in all eukaryotic cells.</text>
</comment>
<dbReference type="SMART" id="SM00268">
    <property type="entry name" value="ACTIN"/>
    <property type="match status" value="1"/>
</dbReference>
<evidence type="ECO:0008006" key="13">
    <source>
        <dbReference type="Google" id="ProtNLM"/>
    </source>
</evidence>
<reference evidence="11" key="1">
    <citation type="submission" date="2019-08" db="EMBL/GenBank/DDBJ databases">
        <title>The improved chromosome-level genome for the pearl oyster Pinctada fucata martensii using PacBio sequencing and Hi-C.</title>
        <authorList>
            <person name="Zheng Z."/>
        </authorList>
    </citation>
    <scope>NUCLEOTIDE SEQUENCE</scope>
    <source>
        <strain evidence="11">ZZ-2019</strain>
        <tissue evidence="11">Adductor muscle</tissue>
    </source>
</reference>
<dbReference type="PRINTS" id="PR00190">
    <property type="entry name" value="ACTIN"/>
</dbReference>
<evidence type="ECO:0000256" key="9">
    <source>
        <dbReference type="ARBA" id="ARBA00049360"/>
    </source>
</evidence>
<dbReference type="Gene3D" id="3.30.420.40">
    <property type="match status" value="2"/>
</dbReference>